<accession>A0A2V2N731</accession>
<gene>
    <name evidence="1" type="ORF">DK846_10010</name>
</gene>
<keyword evidence="2" id="KW-1185">Reference proteome</keyword>
<dbReference type="AlphaFoldDB" id="A0A2V2N731"/>
<proteinExistence type="predicted"/>
<evidence type="ECO:0008006" key="3">
    <source>
        <dbReference type="Google" id="ProtNLM"/>
    </source>
</evidence>
<reference evidence="1 2" key="1">
    <citation type="submission" date="2018-05" db="EMBL/GenBank/DDBJ databases">
        <title>Draft genome of Methanospirillum lacunae Ki8-1.</title>
        <authorList>
            <person name="Dueholm M.S."/>
            <person name="Nielsen P.H."/>
            <person name="Bakmann L.F."/>
            <person name="Otzen D.E."/>
        </authorList>
    </citation>
    <scope>NUCLEOTIDE SEQUENCE [LARGE SCALE GENOMIC DNA]</scope>
    <source>
        <strain evidence="1 2">Ki8-1</strain>
    </source>
</reference>
<comment type="caution">
    <text evidence="1">The sequence shown here is derived from an EMBL/GenBank/DDBJ whole genome shotgun (WGS) entry which is preliminary data.</text>
</comment>
<evidence type="ECO:0000313" key="1">
    <source>
        <dbReference type="EMBL" id="PWR72298.1"/>
    </source>
</evidence>
<dbReference type="Proteomes" id="UP000245657">
    <property type="component" value="Unassembled WGS sequence"/>
</dbReference>
<sequence>MTRPCNGCGKCCMNMRQYIRIGNQSSDGRFSCECTLTKEKFQARVSSKDTARMFDRNFQFRYPKACPFLVLGEGDTFSCLIYNDRPGHCRSFLCSHCKEEEEENK</sequence>
<evidence type="ECO:0000313" key="2">
    <source>
        <dbReference type="Proteomes" id="UP000245657"/>
    </source>
</evidence>
<dbReference type="EMBL" id="QGMY01000007">
    <property type="protein sequence ID" value="PWR72298.1"/>
    <property type="molecule type" value="Genomic_DNA"/>
</dbReference>
<organism evidence="1 2">
    <name type="scientific">Methanospirillum lacunae</name>
    <dbReference type="NCBI Taxonomy" id="668570"/>
    <lineage>
        <taxon>Archaea</taxon>
        <taxon>Methanobacteriati</taxon>
        <taxon>Methanobacteriota</taxon>
        <taxon>Stenosarchaea group</taxon>
        <taxon>Methanomicrobia</taxon>
        <taxon>Methanomicrobiales</taxon>
        <taxon>Methanospirillaceae</taxon>
        <taxon>Methanospirillum</taxon>
    </lineage>
</organism>
<name>A0A2V2N731_9EURY</name>
<protein>
    <recommendedName>
        <fullName evidence="3">YkgJ family cysteine cluster protein</fullName>
    </recommendedName>
</protein>